<dbReference type="GO" id="GO:0005634">
    <property type="term" value="C:nucleus"/>
    <property type="evidence" value="ECO:0007669"/>
    <property type="project" value="UniProtKB-SubCell"/>
</dbReference>
<dbReference type="Pfam" id="PF00096">
    <property type="entry name" value="zf-C2H2"/>
    <property type="match status" value="1"/>
</dbReference>
<evidence type="ECO:0000256" key="1">
    <source>
        <dbReference type="ARBA" id="ARBA00004123"/>
    </source>
</evidence>
<dbReference type="PROSITE" id="PS00028">
    <property type="entry name" value="ZINC_FINGER_C2H2_1"/>
    <property type="match status" value="2"/>
</dbReference>
<dbReference type="InterPro" id="IPR036236">
    <property type="entry name" value="Znf_C2H2_sf"/>
</dbReference>
<keyword evidence="5" id="KW-0862">Zinc</keyword>
<dbReference type="SMART" id="SM00868">
    <property type="entry name" value="zf-AD"/>
    <property type="match status" value="1"/>
</dbReference>
<evidence type="ECO:0000256" key="8">
    <source>
        <dbReference type="ARBA" id="ARBA00037948"/>
    </source>
</evidence>
<dbReference type="PANTHER" id="PTHR24388">
    <property type="entry name" value="ZINC FINGER PROTEIN"/>
    <property type="match status" value="1"/>
</dbReference>
<evidence type="ECO:0000313" key="11">
    <source>
        <dbReference type="Proteomes" id="UP000092462"/>
    </source>
</evidence>
<evidence type="ECO:0000256" key="4">
    <source>
        <dbReference type="ARBA" id="ARBA00022771"/>
    </source>
</evidence>
<protein>
    <recommendedName>
        <fullName evidence="9">C2H2-type domain-containing protein</fullName>
    </recommendedName>
</protein>
<dbReference type="InterPro" id="IPR013087">
    <property type="entry name" value="Znf_C2H2_type"/>
</dbReference>
<keyword evidence="3" id="KW-0677">Repeat</keyword>
<dbReference type="PANTHER" id="PTHR24388:SF54">
    <property type="entry name" value="PROTEIN ESCARGOT"/>
    <property type="match status" value="1"/>
</dbReference>
<keyword evidence="7" id="KW-0539">Nucleus</keyword>
<dbReference type="GO" id="GO:0008270">
    <property type="term" value="F:zinc ion binding"/>
    <property type="evidence" value="ECO:0007669"/>
    <property type="project" value="UniProtKB-KW"/>
</dbReference>
<keyword evidence="6" id="KW-0238">DNA-binding</keyword>
<comment type="similarity">
    <text evidence="8">Belongs to the snail C2H2-type zinc-finger protein family.</text>
</comment>
<dbReference type="InterPro" id="IPR050527">
    <property type="entry name" value="Snail/Krueppel_Znf"/>
</dbReference>
<dbReference type="InterPro" id="IPR012934">
    <property type="entry name" value="Znf_AD"/>
</dbReference>
<dbReference type="VEuPathDB" id="VectorBase:PPAI000588"/>
<comment type="subcellular location">
    <subcellularLocation>
        <location evidence="1">Nucleus</location>
    </subcellularLocation>
</comment>
<evidence type="ECO:0000313" key="10">
    <source>
        <dbReference type="EnsemblMetazoa" id="PPAI000588-PA"/>
    </source>
</evidence>
<dbReference type="SMART" id="SM00355">
    <property type="entry name" value="ZnF_C2H2"/>
    <property type="match status" value="3"/>
</dbReference>
<dbReference type="Gene3D" id="3.30.160.60">
    <property type="entry name" value="Classic Zinc Finger"/>
    <property type="match status" value="1"/>
</dbReference>
<dbReference type="SUPFAM" id="SSF57667">
    <property type="entry name" value="beta-beta-alpha zinc fingers"/>
    <property type="match status" value="1"/>
</dbReference>
<dbReference type="GO" id="GO:0000978">
    <property type="term" value="F:RNA polymerase II cis-regulatory region sequence-specific DNA binding"/>
    <property type="evidence" value="ECO:0007669"/>
    <property type="project" value="TreeGrafter"/>
</dbReference>
<organism evidence="10 11">
    <name type="scientific">Phlebotomus papatasi</name>
    <name type="common">Sandfly</name>
    <dbReference type="NCBI Taxonomy" id="29031"/>
    <lineage>
        <taxon>Eukaryota</taxon>
        <taxon>Metazoa</taxon>
        <taxon>Ecdysozoa</taxon>
        <taxon>Arthropoda</taxon>
        <taxon>Hexapoda</taxon>
        <taxon>Insecta</taxon>
        <taxon>Pterygota</taxon>
        <taxon>Neoptera</taxon>
        <taxon>Endopterygota</taxon>
        <taxon>Diptera</taxon>
        <taxon>Nematocera</taxon>
        <taxon>Psychodoidea</taxon>
        <taxon>Psychodidae</taxon>
        <taxon>Phlebotomus</taxon>
        <taxon>Phlebotomus</taxon>
    </lineage>
</organism>
<dbReference type="Proteomes" id="UP000092462">
    <property type="component" value="Unassembled WGS sequence"/>
</dbReference>
<keyword evidence="11" id="KW-1185">Reference proteome</keyword>
<evidence type="ECO:0000256" key="3">
    <source>
        <dbReference type="ARBA" id="ARBA00022737"/>
    </source>
</evidence>
<accession>A0A1B0CZR6</accession>
<sequence length="331" mass="38098">MEKSVASQCILCAKKIRAFLSEVIVNECVWAVRDMLHAFSTKLDENHPQNDVILCESCAMELAQAFEFLLKIQKAEDLLKIQEAIEVPDEEEMVTEPEVPELEESDFNMDAFIEKIPEPVAPPKPKATPPQKKQKEPFDGVIHIEEIDYPSRVVIFPQFVVCPAETKKLLSDVASGRISEEFLQRRNNLKMLDVTGMMISLNNHHGVLQHELVESEHDKDDMYLCRYCPKSFTTAHHLMMHTRKSHMCQFCLLGFAKVDDLHVHIEQDHHRFECHFCPREFSCNNNLRMHLKKRHGIALPAYVSLITVEKQEEAIGRESVLPKAQEEAQKS</sequence>
<evidence type="ECO:0000256" key="7">
    <source>
        <dbReference type="ARBA" id="ARBA00023242"/>
    </source>
</evidence>
<dbReference type="VEuPathDB" id="VectorBase:PPAPM1_005383"/>
<dbReference type="AlphaFoldDB" id="A0A1B0CZR6"/>
<name>A0A1B0CZR6_PHLPP</name>
<dbReference type="EMBL" id="AJVK01009695">
    <property type="status" value="NOT_ANNOTATED_CDS"/>
    <property type="molecule type" value="Genomic_DNA"/>
</dbReference>
<dbReference type="PROSITE" id="PS50157">
    <property type="entry name" value="ZINC_FINGER_C2H2_2"/>
    <property type="match status" value="2"/>
</dbReference>
<feature type="domain" description="C2H2-type" evidence="9">
    <location>
        <begin position="223"/>
        <end position="246"/>
    </location>
</feature>
<feature type="domain" description="C2H2-type" evidence="9">
    <location>
        <begin position="272"/>
        <end position="300"/>
    </location>
</feature>
<evidence type="ECO:0000259" key="9">
    <source>
        <dbReference type="PROSITE" id="PS50157"/>
    </source>
</evidence>
<proteinExistence type="inferred from homology"/>
<reference evidence="10" key="1">
    <citation type="submission" date="2022-08" db="UniProtKB">
        <authorList>
            <consortium name="EnsemblMetazoa"/>
        </authorList>
    </citation>
    <scope>IDENTIFICATION</scope>
    <source>
        <strain evidence="10">Israel</strain>
    </source>
</reference>
<evidence type="ECO:0000256" key="6">
    <source>
        <dbReference type="ARBA" id="ARBA00023125"/>
    </source>
</evidence>
<evidence type="ECO:0000256" key="5">
    <source>
        <dbReference type="ARBA" id="ARBA00022833"/>
    </source>
</evidence>
<dbReference type="EnsemblMetazoa" id="PPAI000588-RA">
    <property type="protein sequence ID" value="PPAI000588-PA"/>
    <property type="gene ID" value="PPAI000588"/>
</dbReference>
<dbReference type="GO" id="GO:0000981">
    <property type="term" value="F:DNA-binding transcription factor activity, RNA polymerase II-specific"/>
    <property type="evidence" value="ECO:0007669"/>
    <property type="project" value="TreeGrafter"/>
</dbReference>
<evidence type="ECO:0000256" key="2">
    <source>
        <dbReference type="ARBA" id="ARBA00022723"/>
    </source>
</evidence>
<keyword evidence="4" id="KW-0863">Zinc-finger</keyword>
<keyword evidence="2" id="KW-0479">Metal-binding</keyword>